<dbReference type="Proteomes" id="UP001642409">
    <property type="component" value="Unassembled WGS sequence"/>
</dbReference>
<evidence type="ECO:0000313" key="3">
    <source>
        <dbReference type="Proteomes" id="UP001642409"/>
    </source>
</evidence>
<dbReference type="EMBL" id="CAXDID020000174">
    <property type="protein sequence ID" value="CAL6048285.1"/>
    <property type="molecule type" value="Genomic_DNA"/>
</dbReference>
<name>A0AA86UFG8_9EUKA</name>
<keyword evidence="3" id="KW-1185">Reference proteome</keyword>
<sequence length="466" mass="54186">MLCKRKLQRFNNACCETYEISKDRFGFFKEEILEQTIPQWRKRNKIPEEVIVNMSQVSLTAKVIEIDGVLHIQEGIAEIPALFSVIDDGFIRLRFSFLAASNFLRCGSAKSVAEGKIPRFKVLSWHRRGSVWLRACHQRAFRIGKRQPLHCFLRNADGTTQVDSRIDRLARSSRVTPPGCLYPSRWLPWLRRCAQRTQVCLKLMIIRVNLQFLYRRPNQYKRKLSEWDIYLRSRRKKASYIQRICLHNQRIKRVFFSSSVQLIFIIWLNNDGLDYNLVCNSRSAKEVYNHEIISTLDGDQCFCHFDAFTLVQTSDVVKSNFVDNLKRNPQDNPEKVQTLVKEQFRELISMPDSKHFLKLMRNLLLLSLSNKKCGYIRMFVYVLDPRKVAACTSILRIQRPETAFFELYTAQIRFHALLRGSGCAKRLEGRGGAASPFIASISNFRLLFAAIFAVSIHLDSQNVSSI</sequence>
<gene>
    <name evidence="1" type="ORF">HINF_LOCUS41459</name>
    <name evidence="2" type="ORF">HINF_LOCUS42618</name>
</gene>
<protein>
    <submittedName>
        <fullName evidence="2">Hypothetical_protein</fullName>
    </submittedName>
</protein>
<dbReference type="AlphaFoldDB" id="A0AA86UFG8"/>
<evidence type="ECO:0000313" key="1">
    <source>
        <dbReference type="EMBL" id="CAI9953814.1"/>
    </source>
</evidence>
<dbReference type="EMBL" id="CATOUU010000841">
    <property type="protein sequence ID" value="CAI9953814.1"/>
    <property type="molecule type" value="Genomic_DNA"/>
</dbReference>
<comment type="caution">
    <text evidence="1">The sequence shown here is derived from an EMBL/GenBank/DDBJ whole genome shotgun (WGS) entry which is preliminary data.</text>
</comment>
<organism evidence="1">
    <name type="scientific">Hexamita inflata</name>
    <dbReference type="NCBI Taxonomy" id="28002"/>
    <lineage>
        <taxon>Eukaryota</taxon>
        <taxon>Metamonada</taxon>
        <taxon>Diplomonadida</taxon>
        <taxon>Hexamitidae</taxon>
        <taxon>Hexamitinae</taxon>
        <taxon>Hexamita</taxon>
    </lineage>
</organism>
<accession>A0AA86UFG8</accession>
<reference evidence="1" key="1">
    <citation type="submission" date="2023-06" db="EMBL/GenBank/DDBJ databases">
        <authorList>
            <person name="Kurt Z."/>
        </authorList>
    </citation>
    <scope>NUCLEOTIDE SEQUENCE</scope>
</reference>
<proteinExistence type="predicted"/>
<reference evidence="2 3" key="2">
    <citation type="submission" date="2024-07" db="EMBL/GenBank/DDBJ databases">
        <authorList>
            <person name="Akdeniz Z."/>
        </authorList>
    </citation>
    <scope>NUCLEOTIDE SEQUENCE [LARGE SCALE GENOMIC DNA]</scope>
</reference>
<evidence type="ECO:0000313" key="2">
    <source>
        <dbReference type="EMBL" id="CAL6048285.1"/>
    </source>
</evidence>